<accession>A0A1Q2L528</accession>
<keyword evidence="4" id="KW-0614">Plasmid</keyword>
<protein>
    <recommendedName>
        <fullName evidence="6">Damage-inducible protein DinB</fullName>
    </recommendedName>
</protein>
<dbReference type="Proteomes" id="UP000188184">
    <property type="component" value="Plasmid unnamed2"/>
</dbReference>
<dbReference type="OrthoDB" id="119432at2"/>
<dbReference type="AlphaFoldDB" id="A0A1Q2L528"/>
<geneLocation type="plasmid" evidence="4 5">
    <name>unnamed2</name>
</geneLocation>
<dbReference type="Gene3D" id="1.20.120.450">
    <property type="entry name" value="dinb family like domain"/>
    <property type="match status" value="1"/>
</dbReference>
<organism evidence="4 5">
    <name type="scientific">Planococcus lenghuensis</name>
    <dbReference type="NCBI Taxonomy" id="2213202"/>
    <lineage>
        <taxon>Bacteria</taxon>
        <taxon>Bacillati</taxon>
        <taxon>Bacillota</taxon>
        <taxon>Bacilli</taxon>
        <taxon>Bacillales</taxon>
        <taxon>Caryophanaceae</taxon>
        <taxon>Planococcus</taxon>
    </lineage>
</organism>
<dbReference type="SUPFAM" id="SSF109854">
    <property type="entry name" value="DinB/YfiT-like putative metalloenzymes"/>
    <property type="match status" value="1"/>
</dbReference>
<dbReference type="Pfam" id="PF05163">
    <property type="entry name" value="DinB"/>
    <property type="match status" value="1"/>
</dbReference>
<evidence type="ECO:0000256" key="2">
    <source>
        <dbReference type="ARBA" id="ARBA00022723"/>
    </source>
</evidence>
<dbReference type="GO" id="GO:0046872">
    <property type="term" value="F:metal ion binding"/>
    <property type="evidence" value="ECO:0007669"/>
    <property type="project" value="UniProtKB-KW"/>
</dbReference>
<comment type="similarity">
    <text evidence="1">Belongs to the DinB family.</text>
</comment>
<evidence type="ECO:0000313" key="5">
    <source>
        <dbReference type="Proteomes" id="UP000188184"/>
    </source>
</evidence>
<sequence length="146" mass="16685">MIKEIADYYGVLQYVHKSIDSMLNDLTAVQWVDTRGEFNNIASIVDHITAVETGFMKILAGESIEKMPAESFRNSEWNIQHLKTNWNEALLFSKEVLTGLTKENLEEKVDLGLGMDMSKRQLIIFTISHLTHHRGQIPLIKKVLSN</sequence>
<reference evidence="4 5" key="1">
    <citation type="submission" date="2017-02" db="EMBL/GenBank/DDBJ databases">
        <title>The complete genomic sequence of a novel cold adapted crude oil-degrading bacterium Planococcus qaidamina Y42.</title>
        <authorList>
            <person name="Yang R."/>
        </authorList>
    </citation>
    <scope>NUCLEOTIDE SEQUENCE [LARGE SCALE GENOMIC DNA]</scope>
    <source>
        <strain evidence="4 5">Y42</strain>
        <plasmid evidence="4 5">unnamed2</plasmid>
    </source>
</reference>
<dbReference type="KEGG" id="pmar:B0X71_20405"/>
<proteinExistence type="inferred from homology"/>
<gene>
    <name evidence="4" type="ORF">B0X71_20405</name>
</gene>
<dbReference type="InterPro" id="IPR007837">
    <property type="entry name" value="DinB"/>
</dbReference>
<evidence type="ECO:0008006" key="6">
    <source>
        <dbReference type="Google" id="ProtNLM"/>
    </source>
</evidence>
<evidence type="ECO:0000313" key="4">
    <source>
        <dbReference type="EMBL" id="AQQ55539.1"/>
    </source>
</evidence>
<evidence type="ECO:0000256" key="1">
    <source>
        <dbReference type="ARBA" id="ARBA00008635"/>
    </source>
</evidence>
<feature type="binding site" evidence="3">
    <location>
        <position position="133"/>
    </location>
    <ligand>
        <name>a divalent metal cation</name>
        <dbReference type="ChEBI" id="CHEBI:60240"/>
    </ligand>
</feature>
<name>A0A1Q2L528_9BACL</name>
<keyword evidence="5" id="KW-1185">Reference proteome</keyword>
<evidence type="ECO:0000256" key="3">
    <source>
        <dbReference type="PIRSR" id="PIRSR607837-1"/>
    </source>
</evidence>
<dbReference type="InterPro" id="IPR034660">
    <property type="entry name" value="DinB/YfiT-like"/>
</dbReference>
<dbReference type="RefSeq" id="WP_077591379.1">
    <property type="nucleotide sequence ID" value="NZ_CP019642.1"/>
</dbReference>
<dbReference type="EMBL" id="CP019642">
    <property type="protein sequence ID" value="AQQ55539.1"/>
    <property type="molecule type" value="Genomic_DNA"/>
</dbReference>
<keyword evidence="2 3" id="KW-0479">Metal-binding</keyword>
<feature type="binding site" evidence="3">
    <location>
        <position position="129"/>
    </location>
    <ligand>
        <name>a divalent metal cation</name>
        <dbReference type="ChEBI" id="CHEBI:60240"/>
    </ligand>
</feature>
<feature type="binding site" evidence="3">
    <location>
        <position position="47"/>
    </location>
    <ligand>
        <name>a divalent metal cation</name>
        <dbReference type="ChEBI" id="CHEBI:60240"/>
    </ligand>
</feature>